<accession>C4IGT0</accession>
<evidence type="ECO:0000313" key="2">
    <source>
        <dbReference type="Proteomes" id="UP000003081"/>
    </source>
</evidence>
<dbReference type="eggNOG" id="ENOG50328QP">
    <property type="taxonomic scope" value="Bacteria"/>
</dbReference>
<organism evidence="1 2">
    <name type="scientific">Clostridium butyricum E4 str. BoNT E BL5262</name>
    <dbReference type="NCBI Taxonomy" id="632245"/>
    <lineage>
        <taxon>Bacteria</taxon>
        <taxon>Bacillati</taxon>
        <taxon>Bacillota</taxon>
        <taxon>Clostridia</taxon>
        <taxon>Eubacteriales</taxon>
        <taxon>Clostridiaceae</taxon>
        <taxon>Clostridium</taxon>
    </lineage>
</organism>
<dbReference type="EMBL" id="ACOM01000005">
    <property type="protein sequence ID" value="EEP54439.1"/>
    <property type="molecule type" value="Genomic_DNA"/>
</dbReference>
<reference evidence="1 2" key="1">
    <citation type="submission" date="2009-08" db="EMBL/GenBank/DDBJ databases">
        <authorList>
            <person name="Shrivastava S."/>
            <person name="Brinkac L.B."/>
            <person name="Brown J.L."/>
            <person name="Bruce D.B."/>
            <person name="Detter C."/>
            <person name="Green L.D."/>
            <person name="Munk C.A."/>
            <person name="Rogers Y.C."/>
            <person name="Tapia R."/>
            <person name="Sims D.R."/>
            <person name="Smith L.A."/>
            <person name="Smith T.J."/>
            <person name="Sutton G."/>
            <person name="Brettin T."/>
        </authorList>
    </citation>
    <scope>NUCLEOTIDE SEQUENCE [LARGE SCALE GENOMIC DNA]</scope>
    <source>
        <strain evidence="2">E4 str. BoNT E BL5262</strain>
    </source>
</reference>
<comment type="caution">
    <text evidence="1">The sequence shown here is derived from an EMBL/GenBank/DDBJ whole genome shotgun (WGS) entry which is preliminary data.</text>
</comment>
<gene>
    <name evidence="1" type="ORF">CLP_2624</name>
</gene>
<proteinExistence type="predicted"/>
<sequence>MNNQQNLFDQGFERGNCTFNYDYPCTHYFAVITMQLCEGVDCDKKCCINCKETCGYRCNAAGELKKVIK</sequence>
<dbReference type="Proteomes" id="UP000003081">
    <property type="component" value="Unassembled WGS sequence"/>
</dbReference>
<evidence type="ECO:0000313" key="1">
    <source>
        <dbReference type="EMBL" id="EEP54439.1"/>
    </source>
</evidence>
<protein>
    <submittedName>
        <fullName evidence="1">Uncharacterized protein</fullName>
    </submittedName>
</protein>
<name>C4IGT0_CLOBU</name>
<dbReference type="HOGENOM" id="CLU_2804776_0_0_9"/>
<keyword evidence="2" id="KW-1185">Reference proteome</keyword>
<dbReference type="AlphaFoldDB" id="C4IGT0"/>
<dbReference type="RefSeq" id="WP_003415295.1">
    <property type="nucleotide sequence ID" value="NZ_ACOM01000005.1"/>
</dbReference>